<dbReference type="SUPFAM" id="SSF81301">
    <property type="entry name" value="Nucleotidyltransferase"/>
    <property type="match status" value="1"/>
</dbReference>
<dbReference type="InterPro" id="IPR018821">
    <property type="entry name" value="DUF294_put_nucleoTrafse_sb-bd"/>
</dbReference>
<dbReference type="Gene3D" id="3.10.580.10">
    <property type="entry name" value="CBS-domain"/>
    <property type="match status" value="1"/>
</dbReference>
<evidence type="ECO:0000256" key="1">
    <source>
        <dbReference type="ARBA" id="ARBA00022737"/>
    </source>
</evidence>
<evidence type="ECO:0000256" key="2">
    <source>
        <dbReference type="PROSITE-ProRule" id="PRU00703"/>
    </source>
</evidence>
<evidence type="ECO:0000259" key="3">
    <source>
        <dbReference type="PROSITE" id="PS51371"/>
    </source>
</evidence>
<dbReference type="RefSeq" id="WP_259414030.1">
    <property type="nucleotide sequence ID" value="NZ_JANWGH010000001.1"/>
</dbReference>
<dbReference type="PROSITE" id="PS51371">
    <property type="entry name" value="CBS"/>
    <property type="match status" value="1"/>
</dbReference>
<dbReference type="EMBL" id="JANWGH010000001">
    <property type="protein sequence ID" value="MCS5490359.1"/>
    <property type="molecule type" value="Genomic_DNA"/>
</dbReference>
<dbReference type="Pfam" id="PF00571">
    <property type="entry name" value="CBS"/>
    <property type="match status" value="1"/>
</dbReference>
<dbReference type="InterPro" id="IPR046342">
    <property type="entry name" value="CBS_dom_sf"/>
</dbReference>
<gene>
    <name evidence="4" type="ORF">NY014_07960</name>
</gene>
<dbReference type="Pfam" id="PF10335">
    <property type="entry name" value="DUF294_C"/>
    <property type="match status" value="1"/>
</dbReference>
<comment type="caution">
    <text evidence="4">The sequence shown here is derived from an EMBL/GenBank/DDBJ whole genome shotgun (WGS) entry which is preliminary data.</text>
</comment>
<organism evidence="4 5">
    <name type="scientific">Algoriphagus limi</name>
    <dbReference type="NCBI Taxonomy" id="2975273"/>
    <lineage>
        <taxon>Bacteria</taxon>
        <taxon>Pseudomonadati</taxon>
        <taxon>Bacteroidota</taxon>
        <taxon>Cytophagia</taxon>
        <taxon>Cytophagales</taxon>
        <taxon>Cyclobacteriaceae</taxon>
        <taxon>Algoriphagus</taxon>
    </lineage>
</organism>
<dbReference type="InterPro" id="IPR043519">
    <property type="entry name" value="NT_sf"/>
</dbReference>
<dbReference type="InterPro" id="IPR000644">
    <property type="entry name" value="CBS_dom"/>
</dbReference>
<reference evidence="4 5" key="1">
    <citation type="submission" date="2022-08" db="EMBL/GenBank/DDBJ databases">
        <title>Algoriphagus sp. CAU 1643 isolated from mud.</title>
        <authorList>
            <person name="Kim W."/>
        </authorList>
    </citation>
    <scope>NUCLEOTIDE SEQUENCE [LARGE SCALE GENOMIC DNA]</scope>
    <source>
        <strain evidence="4 5">CAU 1643</strain>
    </source>
</reference>
<name>A0ABT2G521_9BACT</name>
<dbReference type="InterPro" id="IPR005105">
    <property type="entry name" value="GlnD_Uridyltrans_N"/>
</dbReference>
<dbReference type="InterPro" id="IPR051462">
    <property type="entry name" value="CBS_domain-containing"/>
</dbReference>
<dbReference type="PANTHER" id="PTHR48108">
    <property type="entry name" value="CBS DOMAIN-CONTAINING PROTEIN CBSX2, CHLOROPLASTIC"/>
    <property type="match status" value="1"/>
</dbReference>
<protein>
    <submittedName>
        <fullName evidence="4">DUF294 nucleotidyltransferase-like domain-containing protein</fullName>
    </submittedName>
</protein>
<sequence length="484" mass="56025">MENTTGFISDQFYSKQVRDLHFRHLRMAKPTSSVQECAAQMAKEQVSCLFIGESKEDIQGYITDITLRDKVLAKGLSVEKPVVEIMESSMVSIHPEASLVEALMLMFQTKSRYLLVKQGDHFEGWISRTKILTEQSQGPFMFIQSVKEARQIPELRAKWQRMPEIIHLLLSRGMKASIVNQIITTVADTIAQRVIERVIKEIGPAPAKFVFFVLGSEGRGELTLKTDQDNAIIYEDKANEQREKVRAYFLDFATRVSTALDQIGIVFCEGELMAMNPKWTHSLSHWKRNYETWISDASQETAMNYATFFDCRAIFGDEKLLNDLKRHMNQLLDKAPERFFINLGYNALQYEPPLTFFRQIRTEKIDGEKQFNLKHAMRTMVDLARVYALKFQIQETNTLERLLKLKDRGVFSDAECQELIHAFSYLMALRLENQAELLLAGSSKPLNWIRMEKLTKVQNVTLIEIFKVIRDFQARMRISFTKSL</sequence>
<keyword evidence="2" id="KW-0129">CBS domain</keyword>
<dbReference type="SUPFAM" id="SSF54631">
    <property type="entry name" value="CBS-domain pair"/>
    <property type="match status" value="1"/>
</dbReference>
<keyword evidence="1" id="KW-0677">Repeat</keyword>
<feature type="domain" description="CBS" evidence="3">
    <location>
        <begin position="86"/>
        <end position="145"/>
    </location>
</feature>
<evidence type="ECO:0000313" key="4">
    <source>
        <dbReference type="EMBL" id="MCS5490359.1"/>
    </source>
</evidence>
<accession>A0ABT2G521</accession>
<evidence type="ECO:0000313" key="5">
    <source>
        <dbReference type="Proteomes" id="UP001206788"/>
    </source>
</evidence>
<dbReference type="PANTHER" id="PTHR48108:SF31">
    <property type="entry name" value="CBS DOMAIN AND CYCLIC NUCLEOTIDE-REGULATED NUCLEOTIDYLTRANSFERASE"/>
    <property type="match status" value="1"/>
</dbReference>
<proteinExistence type="predicted"/>
<dbReference type="CDD" id="cd05401">
    <property type="entry name" value="NT_GlnE_GlnD_like"/>
    <property type="match status" value="1"/>
</dbReference>
<dbReference type="Pfam" id="PF03445">
    <property type="entry name" value="DUF294"/>
    <property type="match status" value="1"/>
</dbReference>
<dbReference type="Proteomes" id="UP001206788">
    <property type="component" value="Unassembled WGS sequence"/>
</dbReference>
<keyword evidence="5" id="KW-1185">Reference proteome</keyword>